<dbReference type="Pfam" id="PF00431">
    <property type="entry name" value="CUB"/>
    <property type="match status" value="2"/>
</dbReference>
<evidence type="ECO:0000256" key="4">
    <source>
        <dbReference type="SAM" id="SignalP"/>
    </source>
</evidence>
<keyword evidence="6" id="KW-1185">Reference proteome</keyword>
<evidence type="ECO:0000256" key="2">
    <source>
        <dbReference type="ARBA" id="ARBA00023157"/>
    </source>
</evidence>
<protein>
    <submittedName>
        <fullName evidence="7">CUB domain-containing protein</fullName>
    </submittedName>
</protein>
<dbReference type="WBParaSite" id="SVE_0975200.1">
    <property type="protein sequence ID" value="SVE_0975200.1"/>
    <property type="gene ID" value="SVE_0975200"/>
</dbReference>
<accession>A0A0K0FL37</accession>
<dbReference type="InterPro" id="IPR000859">
    <property type="entry name" value="CUB_dom"/>
</dbReference>
<evidence type="ECO:0000259" key="5">
    <source>
        <dbReference type="PROSITE" id="PS01180"/>
    </source>
</evidence>
<feature type="domain" description="CUB" evidence="5">
    <location>
        <begin position="163"/>
        <end position="276"/>
    </location>
</feature>
<dbReference type="SMART" id="SM00042">
    <property type="entry name" value="CUB"/>
    <property type="match status" value="2"/>
</dbReference>
<feature type="chain" id="PRO_5005329816" evidence="4">
    <location>
        <begin position="23"/>
        <end position="295"/>
    </location>
</feature>
<evidence type="ECO:0000256" key="3">
    <source>
        <dbReference type="PROSITE-ProRule" id="PRU00059"/>
    </source>
</evidence>
<feature type="domain" description="CUB" evidence="5">
    <location>
        <begin position="32"/>
        <end position="144"/>
    </location>
</feature>
<reference evidence="6" key="1">
    <citation type="submission" date="2014-07" db="EMBL/GenBank/DDBJ databases">
        <authorList>
            <person name="Martin A.A"/>
            <person name="De Silva N."/>
        </authorList>
    </citation>
    <scope>NUCLEOTIDE SEQUENCE</scope>
</reference>
<evidence type="ECO:0000313" key="6">
    <source>
        <dbReference type="Proteomes" id="UP000035680"/>
    </source>
</evidence>
<dbReference type="Proteomes" id="UP000035680">
    <property type="component" value="Unassembled WGS sequence"/>
</dbReference>
<reference evidence="7" key="2">
    <citation type="submission" date="2015-08" db="UniProtKB">
        <authorList>
            <consortium name="WormBaseParasite"/>
        </authorList>
    </citation>
    <scope>IDENTIFICATION</scope>
</reference>
<dbReference type="PANTHER" id="PTHR24251:SF37">
    <property type="entry name" value="CUB DOMAIN-CONTAINING PROTEIN"/>
    <property type="match status" value="1"/>
</dbReference>
<feature type="signal peptide" evidence="4">
    <location>
        <begin position="1"/>
        <end position="22"/>
    </location>
</feature>
<dbReference type="SUPFAM" id="SSF49854">
    <property type="entry name" value="Spermadhesin, CUB domain"/>
    <property type="match status" value="2"/>
</dbReference>
<dbReference type="PANTHER" id="PTHR24251">
    <property type="entry name" value="OVOCHYMASE-RELATED"/>
    <property type="match status" value="1"/>
</dbReference>
<evidence type="ECO:0000313" key="7">
    <source>
        <dbReference type="WBParaSite" id="SVE_0975200.1"/>
    </source>
</evidence>
<keyword evidence="4" id="KW-0732">Signal</keyword>
<dbReference type="STRING" id="75913.A0A0K0FL37"/>
<feature type="disulfide bond" evidence="3">
    <location>
        <begin position="163"/>
        <end position="190"/>
    </location>
</feature>
<name>A0A0K0FL37_STRVS</name>
<keyword evidence="2 3" id="KW-1015">Disulfide bond</keyword>
<sequence>MILKYLLRYFSILFVITYIVSCNKQNLETSDCPSLLKFDDDGLHGALFSPNYPSNYSDGDECEFLIKVPENYTIELIVYEFKTESCCDTLYIYNGAGDTLLKVLQGDVDSGTIINSNNQSELFLRFMSDLTNTYKGFYIEYRGIPVDEIEIPTTINPFDKNECPSTTLKESVAGISSPNWPSFYPLDISCEYLLEANSTASYIYLEFITFSTESCCDYVEIYDNNNGNDSSKFMAQVEGSNVVQTVFTSTGPYMFIRFYSDLTNNDKGFNAIFYSVPFPTFYIHKPFEKRNITKI</sequence>
<organism evidence="6 7">
    <name type="scientific">Strongyloides venezuelensis</name>
    <name type="common">Threadworm</name>
    <dbReference type="NCBI Taxonomy" id="75913"/>
    <lineage>
        <taxon>Eukaryota</taxon>
        <taxon>Metazoa</taxon>
        <taxon>Ecdysozoa</taxon>
        <taxon>Nematoda</taxon>
        <taxon>Chromadorea</taxon>
        <taxon>Rhabditida</taxon>
        <taxon>Tylenchina</taxon>
        <taxon>Panagrolaimomorpha</taxon>
        <taxon>Strongyloidoidea</taxon>
        <taxon>Strongyloididae</taxon>
        <taxon>Strongyloides</taxon>
    </lineage>
</organism>
<comment type="caution">
    <text evidence="3">Lacks conserved residue(s) required for the propagation of feature annotation.</text>
</comment>
<dbReference type="InterPro" id="IPR035914">
    <property type="entry name" value="Sperma_CUB_dom_sf"/>
</dbReference>
<evidence type="ECO:0000256" key="1">
    <source>
        <dbReference type="ARBA" id="ARBA00022737"/>
    </source>
</evidence>
<dbReference type="Gene3D" id="2.60.120.290">
    <property type="entry name" value="Spermadhesin, CUB domain"/>
    <property type="match status" value="2"/>
</dbReference>
<dbReference type="PROSITE" id="PS01180">
    <property type="entry name" value="CUB"/>
    <property type="match status" value="2"/>
</dbReference>
<proteinExistence type="predicted"/>
<keyword evidence="1" id="KW-0677">Repeat</keyword>
<dbReference type="AlphaFoldDB" id="A0A0K0FL37"/>
<dbReference type="CDD" id="cd00041">
    <property type="entry name" value="CUB"/>
    <property type="match status" value="2"/>
</dbReference>